<evidence type="ECO:0000256" key="11">
    <source>
        <dbReference type="ARBA" id="ARBA00048222"/>
    </source>
</evidence>
<evidence type="ECO:0000256" key="10">
    <source>
        <dbReference type="ARBA" id="ARBA00032946"/>
    </source>
</evidence>
<dbReference type="InterPro" id="IPR011145">
    <property type="entry name" value="Scavenger_mRNA_decap_enz_N"/>
</dbReference>
<accession>A0A5N4C7Y6</accession>
<evidence type="ECO:0000256" key="9">
    <source>
        <dbReference type="ARBA" id="ARBA00030830"/>
    </source>
</evidence>
<dbReference type="GO" id="GO:0000932">
    <property type="term" value="C:P-body"/>
    <property type="evidence" value="ECO:0007669"/>
    <property type="project" value="TreeGrafter"/>
</dbReference>
<evidence type="ECO:0000256" key="3">
    <source>
        <dbReference type="ARBA" id="ARBA00012520"/>
    </source>
</evidence>
<dbReference type="AlphaFoldDB" id="A0A5N4C7Y6"/>
<dbReference type="Gene3D" id="3.30.2240.10">
    <property type="entry name" value="mRNA decapping enzyme DcpS N-terminal domain"/>
    <property type="match status" value="1"/>
</dbReference>
<name>A0A5N4C7Y6_CAMDR</name>
<gene>
    <name evidence="12" type="ORF">Cadr_000028750</name>
</gene>
<dbReference type="GO" id="GO:0000290">
    <property type="term" value="P:deadenylation-dependent decapping of nuclear-transcribed mRNA"/>
    <property type="evidence" value="ECO:0007669"/>
    <property type="project" value="InterPro"/>
</dbReference>
<sequence length="125" mass="14192">MSEGECWEVAVAGAERSKRRMVISEVGGDVKTTVVYPATEAHLQKYLHQDLHLVRETGSDYRNITLPHLESQSLSLQWVYNILDKKAEADRIVFENPDPSDGFVLIPDLKWNQQQVKDLVLGLCL</sequence>
<dbReference type="GO" id="GO:0140932">
    <property type="term" value="F:5'-(N(7)-methyl 5'-triphosphoguanosine)-[mRNA] diphosphatase activity"/>
    <property type="evidence" value="ECO:0007669"/>
    <property type="project" value="UniProtKB-EC"/>
</dbReference>
<evidence type="ECO:0000256" key="4">
    <source>
        <dbReference type="ARBA" id="ARBA00015636"/>
    </source>
</evidence>
<comment type="caution">
    <text evidence="12">The sequence shown here is derived from an EMBL/GenBank/DDBJ whole genome shotgun (WGS) entry which is preliminary data.</text>
</comment>
<evidence type="ECO:0000313" key="12">
    <source>
        <dbReference type="EMBL" id="KAB1255018.1"/>
    </source>
</evidence>
<dbReference type="Proteomes" id="UP000299084">
    <property type="component" value="Unassembled WGS sequence"/>
</dbReference>
<dbReference type="InterPro" id="IPR008594">
    <property type="entry name" value="DcpS/DCS2"/>
</dbReference>
<dbReference type="SUPFAM" id="SSF102860">
    <property type="entry name" value="mRNA decapping enzyme DcpS N-terminal domain"/>
    <property type="match status" value="1"/>
</dbReference>
<comment type="subunit">
    <text evidence="2">Homodimer. Associates with components of the exosome multienzyme ribonuclease complex, such as EXOSC3 and EXOSC4. Interacts with NDOR1.</text>
</comment>
<comment type="catalytic activity">
    <reaction evidence="11">
        <text>a 5'-end (N(7)-methyl 5'-triphosphoguanosine)-ribonucleoside in mRNA + H2O = N(7)-methyl-GMP + a 5'-end diphospho-ribonucleoside in mRNA + 2 H(+)</text>
        <dbReference type="Rhea" id="RHEA:65388"/>
        <dbReference type="Rhea" id="RHEA-COMP:17165"/>
        <dbReference type="Rhea" id="RHEA-COMP:17167"/>
        <dbReference type="ChEBI" id="CHEBI:15377"/>
        <dbReference type="ChEBI" id="CHEBI:15378"/>
        <dbReference type="ChEBI" id="CHEBI:58285"/>
        <dbReference type="ChEBI" id="CHEBI:156461"/>
        <dbReference type="ChEBI" id="CHEBI:167616"/>
        <dbReference type="EC" id="3.6.1.59"/>
    </reaction>
</comment>
<dbReference type="GO" id="GO:0005634">
    <property type="term" value="C:nucleus"/>
    <property type="evidence" value="ECO:0007669"/>
    <property type="project" value="TreeGrafter"/>
</dbReference>
<evidence type="ECO:0000313" key="13">
    <source>
        <dbReference type="Proteomes" id="UP000299084"/>
    </source>
</evidence>
<dbReference type="Gene3D" id="3.30.200.40">
    <property type="entry name" value="Scavenger mRNA decapping enzyme, N-terminal domain"/>
    <property type="match status" value="1"/>
</dbReference>
<proteinExistence type="inferred from homology"/>
<evidence type="ECO:0000256" key="1">
    <source>
        <dbReference type="ARBA" id="ARBA00010208"/>
    </source>
</evidence>
<comment type="similarity">
    <text evidence="1">Belongs to the HIT family.</text>
</comment>
<dbReference type="EMBL" id="JWIN03000033">
    <property type="protein sequence ID" value="KAB1255018.1"/>
    <property type="molecule type" value="Genomic_DNA"/>
</dbReference>
<dbReference type="InterPro" id="IPR036265">
    <property type="entry name" value="HIT-like_sf"/>
</dbReference>
<evidence type="ECO:0000256" key="2">
    <source>
        <dbReference type="ARBA" id="ARBA00011140"/>
    </source>
</evidence>
<evidence type="ECO:0000256" key="6">
    <source>
        <dbReference type="ARBA" id="ARBA00030042"/>
    </source>
</evidence>
<reference evidence="12 13" key="1">
    <citation type="journal article" date="2019" name="Mol. Ecol. Resour.">
        <title>Improving Illumina assemblies with Hi-C and long reads: an example with the North African dromedary.</title>
        <authorList>
            <person name="Elbers J.P."/>
            <person name="Rogers M.F."/>
            <person name="Perelman P.L."/>
            <person name="Proskuryakova A.A."/>
            <person name="Serdyukova N.A."/>
            <person name="Johnson W.E."/>
            <person name="Horin P."/>
            <person name="Corander J."/>
            <person name="Murphy D."/>
            <person name="Burger P.A."/>
        </authorList>
    </citation>
    <scope>NUCLEOTIDE SEQUENCE [LARGE SCALE GENOMIC DNA]</scope>
    <source>
        <strain evidence="12">Drom800</strain>
        <tissue evidence="12">Blood</tissue>
    </source>
</reference>
<dbReference type="PANTHER" id="PTHR12978">
    <property type="entry name" value="HISTIDINE TRIAD HIT PROTEIN MEMBER"/>
    <property type="match status" value="1"/>
</dbReference>
<dbReference type="SUPFAM" id="SSF54197">
    <property type="entry name" value="HIT-like"/>
    <property type="match status" value="1"/>
</dbReference>
<evidence type="ECO:0000256" key="8">
    <source>
        <dbReference type="ARBA" id="ARBA00030789"/>
    </source>
</evidence>
<evidence type="ECO:0000256" key="5">
    <source>
        <dbReference type="ARBA" id="ARBA00029885"/>
    </source>
</evidence>
<organism evidence="12 13">
    <name type="scientific">Camelus dromedarius</name>
    <name type="common">Dromedary</name>
    <name type="synonym">Arabian camel</name>
    <dbReference type="NCBI Taxonomy" id="9838"/>
    <lineage>
        <taxon>Eukaryota</taxon>
        <taxon>Metazoa</taxon>
        <taxon>Chordata</taxon>
        <taxon>Craniata</taxon>
        <taxon>Vertebrata</taxon>
        <taxon>Euteleostomi</taxon>
        <taxon>Mammalia</taxon>
        <taxon>Eutheria</taxon>
        <taxon>Laurasiatheria</taxon>
        <taxon>Artiodactyla</taxon>
        <taxon>Tylopoda</taxon>
        <taxon>Camelidae</taxon>
        <taxon>Camelus</taxon>
    </lineage>
</organism>
<keyword evidence="13" id="KW-1185">Reference proteome</keyword>
<dbReference type="GO" id="GO:0000340">
    <property type="term" value="F:RNA 7-methylguanosine cap binding"/>
    <property type="evidence" value="ECO:0007669"/>
    <property type="project" value="TreeGrafter"/>
</dbReference>
<protein>
    <recommendedName>
        <fullName evidence="4">m7GpppX diphosphatase</fullName>
        <ecNumber evidence="3">3.6.1.59</ecNumber>
    </recommendedName>
    <alternativeName>
        <fullName evidence="10">DCS-1</fullName>
    </alternativeName>
    <alternativeName>
        <fullName evidence="7">Decapping scavenger enzyme</fullName>
    </alternativeName>
    <alternativeName>
        <fullName evidence="8">Hint-related 7meGMP-directed hydrolase</fullName>
    </alternativeName>
    <alternativeName>
        <fullName evidence="6">Histidine triad nucleotide-binding protein 5</fullName>
    </alternativeName>
    <alternativeName>
        <fullName evidence="9">Histidine triad protein member 5</fullName>
    </alternativeName>
    <alternativeName>
        <fullName evidence="5">Scavenger mRNA-decapping enzyme DcpS</fullName>
    </alternativeName>
</protein>
<dbReference type="Gene3D" id="3.30.428.10">
    <property type="entry name" value="HIT-like"/>
    <property type="match status" value="1"/>
</dbReference>
<dbReference type="PANTHER" id="PTHR12978:SF0">
    <property type="entry name" value="M7GPPPX DIPHOSPHATASE"/>
    <property type="match status" value="1"/>
</dbReference>
<dbReference type="EC" id="3.6.1.59" evidence="3"/>
<evidence type="ECO:0000256" key="7">
    <source>
        <dbReference type="ARBA" id="ARBA00030609"/>
    </source>
</evidence>